<dbReference type="GO" id="GO:0015562">
    <property type="term" value="F:efflux transmembrane transporter activity"/>
    <property type="evidence" value="ECO:0007669"/>
    <property type="project" value="TreeGrafter"/>
</dbReference>
<accession>A0A420F8Q6</accession>
<dbReference type="PANTHER" id="PTHR30469">
    <property type="entry name" value="MULTIDRUG RESISTANCE PROTEIN MDTA"/>
    <property type="match status" value="1"/>
</dbReference>
<dbReference type="InterPro" id="IPR036365">
    <property type="entry name" value="PGBD-like_sf"/>
</dbReference>
<dbReference type="AlphaFoldDB" id="A0A420F8Q6"/>
<feature type="signal peptide" evidence="1">
    <location>
        <begin position="1"/>
        <end position="28"/>
    </location>
</feature>
<dbReference type="Gene3D" id="2.40.420.20">
    <property type="match status" value="1"/>
</dbReference>
<sequence>MRGFARRGTRRLAVVVAAALAVGTTAVAATGSGLDFGRKRTGSAAGGSRSLETATVTRQTLVERKTVDGTLGYGDATVLADRVGGTLTALPPVGQTVAHGQALFRVDDKPTVLLYGRLPAYRDLAPGTEGPDVRQFEENLRKLGYTGFTVDDEYTTATATAVERWQEDLGLPGTGSVELGRVAYADGTVRVASHEATVGTLLKPGEPVLSHTGTTRVVTVDLEVTDRSMARTGAAVTCTLPSGTATPGKVISTETVVVPADGKDQESETRLRVTVGVTDAKALAGLDEATVPVAFTASQRENVLAVPVAALLALAEGGYGLQVVENDAVRVVPVETGLFAEGRVEVSGAGVAEGTTVGMPS</sequence>
<reference evidence="3 4" key="1">
    <citation type="journal article" date="2018" name="Int. J. Syst. Evol. Microbiol.">
        <title>Micromonospora globbae sp. nov., an endophytic actinomycete isolated from roots of Globba winitii C. H. Wright.</title>
        <authorList>
            <person name="Kuncharoen N."/>
            <person name="Pittayakhajonwut P."/>
            <person name="Tanasupawat S."/>
        </authorList>
    </citation>
    <scope>NUCLEOTIDE SEQUENCE [LARGE SCALE GENOMIC DNA]</scope>
    <source>
        <strain evidence="3 4">WPS1-2</strain>
    </source>
</reference>
<dbReference type="SUPFAM" id="SSF47090">
    <property type="entry name" value="PGBD-like"/>
    <property type="match status" value="1"/>
</dbReference>
<keyword evidence="1" id="KW-0732">Signal</keyword>
<name>A0A420F8Q6_9ACTN</name>
<evidence type="ECO:0000313" key="3">
    <source>
        <dbReference type="EMBL" id="RKF29313.1"/>
    </source>
</evidence>
<dbReference type="EMBL" id="RAQQ01000001">
    <property type="protein sequence ID" value="RKF29313.1"/>
    <property type="molecule type" value="Genomic_DNA"/>
</dbReference>
<evidence type="ECO:0000256" key="1">
    <source>
        <dbReference type="SAM" id="SignalP"/>
    </source>
</evidence>
<gene>
    <name evidence="3" type="ORF">D7I43_01775</name>
</gene>
<evidence type="ECO:0000259" key="2">
    <source>
        <dbReference type="Pfam" id="PF01471"/>
    </source>
</evidence>
<dbReference type="GO" id="GO:1990281">
    <property type="term" value="C:efflux pump complex"/>
    <property type="evidence" value="ECO:0007669"/>
    <property type="project" value="TreeGrafter"/>
</dbReference>
<organism evidence="3 4">
    <name type="scientific">Micromonospora globbae</name>
    <dbReference type="NCBI Taxonomy" id="1894969"/>
    <lineage>
        <taxon>Bacteria</taxon>
        <taxon>Bacillati</taxon>
        <taxon>Actinomycetota</taxon>
        <taxon>Actinomycetes</taxon>
        <taxon>Micromonosporales</taxon>
        <taxon>Micromonosporaceae</taxon>
        <taxon>Micromonospora</taxon>
    </lineage>
</organism>
<dbReference type="InterPro" id="IPR002477">
    <property type="entry name" value="Peptidoglycan-bd-like"/>
</dbReference>
<dbReference type="Proteomes" id="UP000285744">
    <property type="component" value="Unassembled WGS sequence"/>
</dbReference>
<feature type="domain" description="Peptidoglycan binding-like" evidence="2">
    <location>
        <begin position="130"/>
        <end position="177"/>
    </location>
</feature>
<dbReference type="Gene3D" id="1.10.101.10">
    <property type="entry name" value="PGBD-like superfamily/PGBD"/>
    <property type="match status" value="1"/>
</dbReference>
<dbReference type="InterPro" id="IPR036366">
    <property type="entry name" value="PGBDSf"/>
</dbReference>
<dbReference type="Pfam" id="PF01471">
    <property type="entry name" value="PG_binding_1"/>
    <property type="match status" value="1"/>
</dbReference>
<protein>
    <submittedName>
        <fullName evidence="3">Efflux RND transporter periplasmic adaptor subunit</fullName>
    </submittedName>
</protein>
<evidence type="ECO:0000313" key="4">
    <source>
        <dbReference type="Proteomes" id="UP000285744"/>
    </source>
</evidence>
<dbReference type="OrthoDB" id="3268648at2"/>
<proteinExistence type="predicted"/>
<comment type="caution">
    <text evidence="3">The sequence shown here is derived from an EMBL/GenBank/DDBJ whole genome shotgun (WGS) entry which is preliminary data.</text>
</comment>
<dbReference type="RefSeq" id="WP_120326552.1">
    <property type="nucleotide sequence ID" value="NZ_RAQQ01000001.1"/>
</dbReference>
<dbReference type="PANTHER" id="PTHR30469:SF15">
    <property type="entry name" value="HLYD FAMILY OF SECRETION PROTEINS"/>
    <property type="match status" value="1"/>
</dbReference>
<feature type="chain" id="PRO_5019151862" evidence="1">
    <location>
        <begin position="29"/>
        <end position="361"/>
    </location>
</feature>